<accession>A0A9J6ES54</accession>
<gene>
    <name evidence="4" type="ORF">HPB51_006965</name>
</gene>
<dbReference type="Proteomes" id="UP000821866">
    <property type="component" value="Chromosome 10"/>
</dbReference>
<proteinExistence type="inferred from homology"/>
<reference evidence="4" key="2">
    <citation type="submission" date="2021-09" db="EMBL/GenBank/DDBJ databases">
        <authorList>
            <person name="Jia N."/>
            <person name="Wang J."/>
            <person name="Shi W."/>
            <person name="Du L."/>
            <person name="Sun Y."/>
            <person name="Zhan W."/>
            <person name="Jiang J."/>
            <person name="Wang Q."/>
            <person name="Zhang B."/>
            <person name="Ji P."/>
            <person name="Sakyi L.B."/>
            <person name="Cui X."/>
            <person name="Yuan T."/>
            <person name="Jiang B."/>
            <person name="Yang W."/>
            <person name="Lam T.T.-Y."/>
            <person name="Chang Q."/>
            <person name="Ding S."/>
            <person name="Wang X."/>
            <person name="Zhu J."/>
            <person name="Ruan X."/>
            <person name="Zhao L."/>
            <person name="Wei J."/>
            <person name="Que T."/>
            <person name="Du C."/>
            <person name="Cheng J."/>
            <person name="Dai P."/>
            <person name="Han X."/>
            <person name="Huang E."/>
            <person name="Gao Y."/>
            <person name="Liu J."/>
            <person name="Shao H."/>
            <person name="Ye R."/>
            <person name="Li L."/>
            <person name="Wei W."/>
            <person name="Wang X."/>
            <person name="Wang C."/>
            <person name="Huo Q."/>
            <person name="Li W."/>
            <person name="Guo W."/>
            <person name="Chen H."/>
            <person name="Chen S."/>
            <person name="Zhou L."/>
            <person name="Zhou L."/>
            <person name="Ni X."/>
            <person name="Tian J."/>
            <person name="Zhou Y."/>
            <person name="Sheng Y."/>
            <person name="Liu T."/>
            <person name="Pan Y."/>
            <person name="Xia L."/>
            <person name="Li J."/>
            <person name="Zhao F."/>
            <person name="Cao W."/>
        </authorList>
    </citation>
    <scope>NUCLEOTIDE SEQUENCE</scope>
    <source>
        <strain evidence="4">Rmic-2018</strain>
        <tissue evidence="4">Larvae</tissue>
    </source>
</reference>
<dbReference type="PANTHER" id="PTHR11733">
    <property type="entry name" value="ZINC METALLOPROTEASE FAMILY M13 NEPRILYSIN-RELATED"/>
    <property type="match status" value="1"/>
</dbReference>
<feature type="signal peptide" evidence="2">
    <location>
        <begin position="1"/>
        <end position="22"/>
    </location>
</feature>
<feature type="domain" description="Peptidase M13 N-terminal" evidence="3">
    <location>
        <begin position="56"/>
        <end position="402"/>
    </location>
</feature>
<keyword evidence="5" id="KW-1185">Reference proteome</keyword>
<dbReference type="PROSITE" id="PS51885">
    <property type="entry name" value="NEPRILYSIN"/>
    <property type="match status" value="1"/>
</dbReference>
<dbReference type="GO" id="GO:0016485">
    <property type="term" value="P:protein processing"/>
    <property type="evidence" value="ECO:0007669"/>
    <property type="project" value="TreeGrafter"/>
</dbReference>
<dbReference type="OrthoDB" id="6496646at2759"/>
<protein>
    <recommendedName>
        <fullName evidence="3">Peptidase M13 N-terminal domain-containing protein</fullName>
    </recommendedName>
</protein>
<organism evidence="4 5">
    <name type="scientific">Rhipicephalus microplus</name>
    <name type="common">Cattle tick</name>
    <name type="synonym">Boophilus microplus</name>
    <dbReference type="NCBI Taxonomy" id="6941"/>
    <lineage>
        <taxon>Eukaryota</taxon>
        <taxon>Metazoa</taxon>
        <taxon>Ecdysozoa</taxon>
        <taxon>Arthropoda</taxon>
        <taxon>Chelicerata</taxon>
        <taxon>Arachnida</taxon>
        <taxon>Acari</taxon>
        <taxon>Parasitiformes</taxon>
        <taxon>Ixodida</taxon>
        <taxon>Ixodoidea</taxon>
        <taxon>Ixodidae</taxon>
        <taxon>Rhipicephalinae</taxon>
        <taxon>Rhipicephalus</taxon>
        <taxon>Boophilus</taxon>
    </lineage>
</organism>
<comment type="similarity">
    <text evidence="1">Belongs to the peptidase M13 family.</text>
</comment>
<dbReference type="SUPFAM" id="SSF55486">
    <property type="entry name" value="Metalloproteases ('zincins'), catalytic domain"/>
    <property type="match status" value="1"/>
</dbReference>
<dbReference type="InterPro" id="IPR008753">
    <property type="entry name" value="Peptidase_M13_N"/>
</dbReference>
<dbReference type="Gene3D" id="1.10.1380.10">
    <property type="entry name" value="Neutral endopeptidase , domain2"/>
    <property type="match status" value="1"/>
</dbReference>
<comment type="caution">
    <text evidence="4">The sequence shown here is derived from an EMBL/GenBank/DDBJ whole genome shotgun (WGS) entry which is preliminary data.</text>
</comment>
<dbReference type="VEuPathDB" id="VectorBase:LOC119179171"/>
<dbReference type="InterPro" id="IPR000718">
    <property type="entry name" value="Peptidase_M13"/>
</dbReference>
<dbReference type="Gene3D" id="3.40.390.10">
    <property type="entry name" value="Collagenase (Catalytic Domain)"/>
    <property type="match status" value="2"/>
</dbReference>
<name>A0A9J6ES54_RHIMP</name>
<dbReference type="InterPro" id="IPR042089">
    <property type="entry name" value="Peptidase_M13_dom_2"/>
</dbReference>
<dbReference type="EMBL" id="JABSTU010000002">
    <property type="protein sequence ID" value="KAH8036904.1"/>
    <property type="molecule type" value="Genomic_DNA"/>
</dbReference>
<keyword evidence="2" id="KW-0732">Signal</keyword>
<dbReference type="InterPro" id="IPR024079">
    <property type="entry name" value="MetalloPept_cat_dom_sf"/>
</dbReference>
<feature type="chain" id="PRO_5039911438" description="Peptidase M13 N-terminal domain-containing protein" evidence="2">
    <location>
        <begin position="23"/>
        <end position="649"/>
    </location>
</feature>
<evidence type="ECO:0000313" key="4">
    <source>
        <dbReference type="EMBL" id="KAH8036904.1"/>
    </source>
</evidence>
<evidence type="ECO:0000313" key="5">
    <source>
        <dbReference type="Proteomes" id="UP000821866"/>
    </source>
</evidence>
<evidence type="ECO:0000259" key="3">
    <source>
        <dbReference type="Pfam" id="PF05649"/>
    </source>
</evidence>
<evidence type="ECO:0000256" key="2">
    <source>
        <dbReference type="SAM" id="SignalP"/>
    </source>
</evidence>
<dbReference type="PANTHER" id="PTHR11733:SF241">
    <property type="entry name" value="GH26575P-RELATED"/>
    <property type="match status" value="1"/>
</dbReference>
<dbReference type="AlphaFoldDB" id="A0A9J6ES54"/>
<evidence type="ECO:0000256" key="1">
    <source>
        <dbReference type="ARBA" id="ARBA00007357"/>
    </source>
</evidence>
<dbReference type="GO" id="GO:0004222">
    <property type="term" value="F:metalloendopeptidase activity"/>
    <property type="evidence" value="ECO:0007669"/>
    <property type="project" value="InterPro"/>
</dbReference>
<sequence length="649" mass="71951">MAAIAAAVFLCASLLFVSVLIGMRLTTSGPEMLCSSSACRDYLDLVKPSINTSIDPCRSFTHFVCDGWERDHVFSVRQRQFSEVVERVRESTFTLEIPVKGQNETQMAAALFRSCDDVVHGRSDHLTLVREFLRSAGITWPQVPENPGDLLYTLLCTSLRLGWDAVVTFTISKTPLADVLVVKPGSSFPFIYDKTAGFETDEGKRVYFNELKRAFRGDRRNVTAKMVSYEDTIGVESIALVKLAEAYSVSERNGSLTRAQAFLDAPDAGLSEARWIAALSYFRINFTGELNLVTRSPGYVKTLVILWEALGEAQMHSFVSWCTVQVAALYSNRQLILNYYDKDSHKAEVYSDAFCVSRAMLMSNAALFAAYTFQVLRSDTMVDAREVTLSVRRAFRDRLEKWPHYDENITVVSNWTSLDVPFRSFTHEEIPTFARGSLVDMDVGSLVHNWVLLSKALTGTPMENVVSELYAVYKFRYHVLPQGEGDFQLMPYALHFPMYEGSLPAAVNYGGLGAVVGRALGGLFVDAYRRYGEPASAAVLADAKSCLLDGQFGAVDSIEDLLAEAYGVGALVAAYKLAAPADNSVEGMQAYSSMQMLFIAMCHNKCQGSMKGNKDPECNALLQYVPEFADAFQCEAGAPMNPSRRCQFI</sequence>
<dbReference type="GO" id="GO:0005886">
    <property type="term" value="C:plasma membrane"/>
    <property type="evidence" value="ECO:0007669"/>
    <property type="project" value="TreeGrafter"/>
</dbReference>
<dbReference type="Pfam" id="PF05649">
    <property type="entry name" value="Peptidase_M13_N"/>
    <property type="match status" value="1"/>
</dbReference>
<dbReference type="OMA" id="CDGWERD"/>
<reference evidence="4" key="1">
    <citation type="journal article" date="2020" name="Cell">
        <title>Large-Scale Comparative Analyses of Tick Genomes Elucidate Their Genetic Diversity and Vector Capacities.</title>
        <authorList>
            <consortium name="Tick Genome and Microbiome Consortium (TIGMIC)"/>
            <person name="Jia N."/>
            <person name="Wang J."/>
            <person name="Shi W."/>
            <person name="Du L."/>
            <person name="Sun Y."/>
            <person name="Zhan W."/>
            <person name="Jiang J.F."/>
            <person name="Wang Q."/>
            <person name="Zhang B."/>
            <person name="Ji P."/>
            <person name="Bell-Sakyi L."/>
            <person name="Cui X.M."/>
            <person name="Yuan T.T."/>
            <person name="Jiang B.G."/>
            <person name="Yang W.F."/>
            <person name="Lam T.T."/>
            <person name="Chang Q.C."/>
            <person name="Ding S.J."/>
            <person name="Wang X.J."/>
            <person name="Zhu J.G."/>
            <person name="Ruan X.D."/>
            <person name="Zhao L."/>
            <person name="Wei J.T."/>
            <person name="Ye R.Z."/>
            <person name="Que T.C."/>
            <person name="Du C.H."/>
            <person name="Zhou Y.H."/>
            <person name="Cheng J.X."/>
            <person name="Dai P.F."/>
            <person name="Guo W.B."/>
            <person name="Han X.H."/>
            <person name="Huang E.J."/>
            <person name="Li L.F."/>
            <person name="Wei W."/>
            <person name="Gao Y.C."/>
            <person name="Liu J.Z."/>
            <person name="Shao H.Z."/>
            <person name="Wang X."/>
            <person name="Wang C.C."/>
            <person name="Yang T.C."/>
            <person name="Huo Q.B."/>
            <person name="Li W."/>
            <person name="Chen H.Y."/>
            <person name="Chen S.E."/>
            <person name="Zhou L.G."/>
            <person name="Ni X.B."/>
            <person name="Tian J.H."/>
            <person name="Sheng Y."/>
            <person name="Liu T."/>
            <person name="Pan Y.S."/>
            <person name="Xia L.Y."/>
            <person name="Li J."/>
            <person name="Zhao F."/>
            <person name="Cao W.C."/>
        </authorList>
    </citation>
    <scope>NUCLEOTIDE SEQUENCE</scope>
    <source>
        <strain evidence="4">Rmic-2018</strain>
    </source>
</reference>